<evidence type="ECO:0000259" key="6">
    <source>
        <dbReference type="Pfam" id="PF07731"/>
    </source>
</evidence>
<dbReference type="GO" id="GO:0005507">
    <property type="term" value="F:copper ion binding"/>
    <property type="evidence" value="ECO:0007669"/>
    <property type="project" value="InterPro"/>
</dbReference>
<keyword evidence="9" id="KW-1185">Reference proteome</keyword>
<dbReference type="InterPro" id="IPR011706">
    <property type="entry name" value="Cu-oxidase_C"/>
</dbReference>
<organism evidence="8 9">
    <name type="scientific">Nocardia arthritidis</name>
    <dbReference type="NCBI Taxonomy" id="228602"/>
    <lineage>
        <taxon>Bacteria</taxon>
        <taxon>Bacillati</taxon>
        <taxon>Actinomycetota</taxon>
        <taxon>Actinomycetes</taxon>
        <taxon>Mycobacteriales</taxon>
        <taxon>Nocardiaceae</taxon>
        <taxon>Nocardia</taxon>
    </lineage>
</organism>
<feature type="domain" description="Plastocyanin-like" evidence="5">
    <location>
        <begin position="254"/>
        <end position="342"/>
    </location>
</feature>
<reference evidence="8 9" key="1">
    <citation type="journal article" date="2019" name="ACS Chem. Biol.">
        <title>Identification and Mobilization of a Cryptic Antibiotic Biosynthesis Gene Locus from a Human-Pathogenic Nocardia Isolate.</title>
        <authorList>
            <person name="Herisse M."/>
            <person name="Ishida K."/>
            <person name="Porter J.L."/>
            <person name="Howden B."/>
            <person name="Hertweck C."/>
            <person name="Stinear T.P."/>
            <person name="Pidot S.J."/>
        </authorList>
    </citation>
    <scope>NUCLEOTIDE SEQUENCE [LARGE SCALE GENOMIC DNA]</scope>
    <source>
        <strain evidence="8 9">AUSMDU00012717</strain>
    </source>
</reference>
<evidence type="ECO:0000256" key="3">
    <source>
        <dbReference type="ARBA" id="ARBA00023008"/>
    </source>
</evidence>
<dbReference type="PANTHER" id="PTHR11709:SF394">
    <property type="entry name" value="FI03373P-RELATED"/>
    <property type="match status" value="1"/>
</dbReference>
<dbReference type="InterPro" id="IPR033138">
    <property type="entry name" value="Cu_oxidase_CS"/>
</dbReference>
<dbReference type="EMBL" id="CP046172">
    <property type="protein sequence ID" value="QIS08746.1"/>
    <property type="molecule type" value="Genomic_DNA"/>
</dbReference>
<dbReference type="InterPro" id="IPR045087">
    <property type="entry name" value="Cu-oxidase_fam"/>
</dbReference>
<dbReference type="InterPro" id="IPR001117">
    <property type="entry name" value="Cu-oxidase_2nd"/>
</dbReference>
<sequence length="508" mass="54431">MSANQFPFQLTRRGFLALGASAAAIGLAACGDNSTRTLVQPDSDPVRAAEKARRAADAKVRTVALRAQPTTVDLGGVQVPTWTFDGALPGREIRLARGEVLRADFTNSLPAPSTIHWHGLALRNDMDGAPGVTQPEIAPGGTFRYEFTVPDAGTYFFHPHVGVQLDRGLYAPLIVEDPADGNDYDVEAVVVLDDWLDGVNGRDPDRQLEQLRAKGMSGMNMGGSGGMSMGTMTMPTDPDAPLGSDTGDVGDYPHYLINGRIGADPTTFTARPGQRMRLRIINAAADTVFRVALGGHRLRVTHGDGYPVQPITTSSLLIAMGERYDVMVELADGVFPLVASAEGKAGQGFSLIRTGGGTTPPADIRPAELTAPPLTGAGLRAADSVRLPGRKPDKTLDIALGADSTKYLWTINGQAYPDHAPLDVVAGQRIRLRFRNNTMMFHPMHLHGHTFQVVNPTGDGPRKDTSIVLPMQTLEADFDAVNPGQWMVHCHNAYHGEAGMMSVVSYVR</sequence>
<dbReference type="Pfam" id="PF00394">
    <property type="entry name" value="Cu-oxidase"/>
    <property type="match status" value="1"/>
</dbReference>
<keyword evidence="3" id="KW-0186">Copper</keyword>
<dbReference type="Proteomes" id="UP000503540">
    <property type="component" value="Chromosome"/>
</dbReference>
<feature type="chain" id="PRO_5039431949" evidence="4">
    <location>
        <begin position="29"/>
        <end position="508"/>
    </location>
</feature>
<keyword evidence="2" id="KW-0560">Oxidoreductase</keyword>
<dbReference type="PROSITE" id="PS00080">
    <property type="entry name" value="MULTICOPPER_OXIDASE2"/>
    <property type="match status" value="1"/>
</dbReference>
<evidence type="ECO:0000256" key="1">
    <source>
        <dbReference type="ARBA" id="ARBA00022723"/>
    </source>
</evidence>
<dbReference type="Gene3D" id="2.60.40.420">
    <property type="entry name" value="Cupredoxins - blue copper proteins"/>
    <property type="match status" value="3"/>
</dbReference>
<dbReference type="InterPro" id="IPR011707">
    <property type="entry name" value="Cu-oxidase-like_N"/>
</dbReference>
<dbReference type="InterPro" id="IPR006311">
    <property type="entry name" value="TAT_signal"/>
</dbReference>
<evidence type="ECO:0000259" key="7">
    <source>
        <dbReference type="Pfam" id="PF07732"/>
    </source>
</evidence>
<evidence type="ECO:0000256" key="2">
    <source>
        <dbReference type="ARBA" id="ARBA00023002"/>
    </source>
</evidence>
<dbReference type="RefSeq" id="WP_167471943.1">
    <property type="nucleotide sequence ID" value="NZ_CP046172.1"/>
</dbReference>
<accession>A0A6G9Y6P6</accession>
<dbReference type="Pfam" id="PF07731">
    <property type="entry name" value="Cu-oxidase_2"/>
    <property type="match status" value="1"/>
</dbReference>
<dbReference type="Pfam" id="PF07732">
    <property type="entry name" value="Cu-oxidase_3"/>
    <property type="match status" value="1"/>
</dbReference>
<proteinExistence type="predicted"/>
<dbReference type="CDD" id="cd13861">
    <property type="entry name" value="CuRO_1_CumA_like"/>
    <property type="match status" value="1"/>
</dbReference>
<dbReference type="GO" id="GO:0016491">
    <property type="term" value="F:oxidoreductase activity"/>
    <property type="evidence" value="ECO:0007669"/>
    <property type="project" value="UniProtKB-KW"/>
</dbReference>
<evidence type="ECO:0000313" key="9">
    <source>
        <dbReference type="Proteomes" id="UP000503540"/>
    </source>
</evidence>
<keyword evidence="1" id="KW-0479">Metal-binding</keyword>
<dbReference type="KEGG" id="nah:F5544_04160"/>
<keyword evidence="4" id="KW-0732">Signal</keyword>
<evidence type="ECO:0000259" key="5">
    <source>
        <dbReference type="Pfam" id="PF00394"/>
    </source>
</evidence>
<dbReference type="PROSITE" id="PS00079">
    <property type="entry name" value="MULTICOPPER_OXIDASE1"/>
    <property type="match status" value="1"/>
</dbReference>
<gene>
    <name evidence="8" type="ORF">F5544_04160</name>
</gene>
<dbReference type="SUPFAM" id="SSF49503">
    <property type="entry name" value="Cupredoxins"/>
    <property type="match status" value="3"/>
</dbReference>
<dbReference type="AlphaFoldDB" id="A0A6G9Y6P6"/>
<dbReference type="PROSITE" id="PS51318">
    <property type="entry name" value="TAT"/>
    <property type="match status" value="1"/>
</dbReference>
<dbReference type="InterPro" id="IPR034279">
    <property type="entry name" value="CuRO_3_CopA"/>
</dbReference>
<dbReference type="InterPro" id="IPR002355">
    <property type="entry name" value="Cu_oxidase_Cu_BS"/>
</dbReference>
<feature type="domain" description="Plastocyanin-like" evidence="6">
    <location>
        <begin position="402"/>
        <end position="504"/>
    </location>
</feature>
<evidence type="ECO:0000313" key="8">
    <source>
        <dbReference type="EMBL" id="QIS08746.1"/>
    </source>
</evidence>
<protein>
    <submittedName>
        <fullName evidence="8">Multicopper oxidase domain-containing protein</fullName>
    </submittedName>
</protein>
<evidence type="ECO:0000256" key="4">
    <source>
        <dbReference type="SAM" id="SignalP"/>
    </source>
</evidence>
<feature type="signal peptide" evidence="4">
    <location>
        <begin position="1"/>
        <end position="28"/>
    </location>
</feature>
<dbReference type="CDD" id="cd13870">
    <property type="entry name" value="CuRO_2_CopA_like_1"/>
    <property type="match status" value="1"/>
</dbReference>
<dbReference type="PANTHER" id="PTHR11709">
    <property type="entry name" value="MULTI-COPPER OXIDASE"/>
    <property type="match status" value="1"/>
</dbReference>
<dbReference type="InterPro" id="IPR008972">
    <property type="entry name" value="Cupredoxin"/>
</dbReference>
<feature type="domain" description="Plastocyanin-like" evidence="7">
    <location>
        <begin position="73"/>
        <end position="179"/>
    </location>
</feature>
<dbReference type="CDD" id="cd13896">
    <property type="entry name" value="CuRO_3_CopA"/>
    <property type="match status" value="1"/>
</dbReference>
<name>A0A6G9Y6P6_9NOCA</name>